<comment type="subcellular location">
    <subcellularLocation>
        <location evidence="11">Endoplasmic reticulum membrane</location>
    </subcellularLocation>
    <subcellularLocation>
        <location evidence="11">Nucleus membrane</location>
    </subcellularLocation>
</comment>
<keyword evidence="10 11" id="KW-0539">Nucleus</keyword>
<evidence type="ECO:0000256" key="12">
    <source>
        <dbReference type="SAM" id="SignalP"/>
    </source>
</evidence>
<sequence length="560" mass="62026">MELFATLIQVFFVSSFATATFSQDGGSSANRPNWSSELMTRIQEHTGHQPEIYSHALKVMEGLKSSPSCIRLAVSTLVDTCQSLETKGDDIPAKSTELALDEVKSEFAARLAMCELAGARATLPDFCKPLTPSNTACPRSRFSGVFSWSPQDVSDKLCYPTVSDAQIKGCLEALESRPQWWTSYSNARQNAVVICQASRDMIEKDNVLRTYKSLTETVSNITATMQRSMQDHATSLETTKEYTEFLISLQNDATRAFTAGNKESQVILTKFLVDIQSSISLETAKMLQAWSETESRIDALNQIIKGSSTELEHMRQNTAGTFGIMLSRISEQNALHDDRIEYSSSLAVELLRTLEDARRSQLEAFSETAAGLSDVRVGLQLVDQNLADMRLSQAKVHAEITSTELRLTDIKVDAEFIKQTMTDAAEYASTLSKLVGYARFWQWILIAILIVLCVMPRSPTLAISVLVVLFVVTSLLDFPLPTLKTSPEVLYGVSSFSSSIWQSLPNAASIWVMFGVASAVTLAVIFYFAFRRMVLTRYNGGLLPSIEVPRVPSAERNGYF</sequence>
<feature type="transmembrane region" description="Helical" evidence="11">
    <location>
        <begin position="461"/>
        <end position="480"/>
    </location>
</feature>
<dbReference type="GO" id="GO:0000742">
    <property type="term" value="P:karyogamy involved in conjugation with cellular fusion"/>
    <property type="evidence" value="ECO:0007669"/>
    <property type="project" value="UniProtKB-UniRule"/>
</dbReference>
<evidence type="ECO:0000256" key="6">
    <source>
        <dbReference type="ARBA" id="ARBA00022824"/>
    </source>
</evidence>
<feature type="transmembrane region" description="Helical" evidence="11">
    <location>
        <begin position="508"/>
        <end position="530"/>
    </location>
</feature>
<feature type="signal peptide" evidence="12">
    <location>
        <begin position="1"/>
        <end position="22"/>
    </location>
</feature>
<dbReference type="Proteomes" id="UP000799437">
    <property type="component" value="Unassembled WGS sequence"/>
</dbReference>
<dbReference type="RefSeq" id="XP_033602732.1">
    <property type="nucleotide sequence ID" value="XM_033748043.1"/>
</dbReference>
<keyword evidence="3 11" id="KW-0415">Karyogamy</keyword>
<reference evidence="13" key="1">
    <citation type="journal article" date="2020" name="Stud. Mycol.">
        <title>101 Dothideomycetes genomes: a test case for predicting lifestyles and emergence of pathogens.</title>
        <authorList>
            <person name="Haridas S."/>
            <person name="Albert R."/>
            <person name="Binder M."/>
            <person name="Bloem J."/>
            <person name="Labutti K."/>
            <person name="Salamov A."/>
            <person name="Andreopoulos B."/>
            <person name="Baker S."/>
            <person name="Barry K."/>
            <person name="Bills G."/>
            <person name="Bluhm B."/>
            <person name="Cannon C."/>
            <person name="Castanera R."/>
            <person name="Culley D."/>
            <person name="Daum C."/>
            <person name="Ezra D."/>
            <person name="Gonzalez J."/>
            <person name="Henrissat B."/>
            <person name="Kuo A."/>
            <person name="Liang C."/>
            <person name="Lipzen A."/>
            <person name="Lutzoni F."/>
            <person name="Magnuson J."/>
            <person name="Mondo S."/>
            <person name="Nolan M."/>
            <person name="Ohm R."/>
            <person name="Pangilinan J."/>
            <person name="Park H.-J."/>
            <person name="Ramirez L."/>
            <person name="Alfaro M."/>
            <person name="Sun H."/>
            <person name="Tritt A."/>
            <person name="Yoshinaga Y."/>
            <person name="Zwiers L.-H."/>
            <person name="Turgeon B."/>
            <person name="Goodwin S."/>
            <person name="Spatafora J."/>
            <person name="Crous P."/>
            <person name="Grigoriev I."/>
        </authorList>
    </citation>
    <scope>NUCLEOTIDE SEQUENCE</scope>
    <source>
        <strain evidence="13">CBS 121739</strain>
    </source>
</reference>
<evidence type="ECO:0000256" key="2">
    <source>
        <dbReference type="ARBA" id="ARBA00010473"/>
    </source>
</evidence>
<keyword evidence="7 11" id="KW-1133">Transmembrane helix</keyword>
<keyword evidence="8 11" id="KW-0472">Membrane</keyword>
<proteinExistence type="inferred from homology"/>
<evidence type="ECO:0000256" key="8">
    <source>
        <dbReference type="ARBA" id="ARBA00023136"/>
    </source>
</evidence>
<feature type="chain" id="PRO_5025483888" description="Nuclear membrane fusion protein Kar5" evidence="12">
    <location>
        <begin position="23"/>
        <end position="560"/>
    </location>
</feature>
<keyword evidence="6 11" id="KW-0256">Endoplasmic reticulum</keyword>
<evidence type="ECO:0000313" key="13">
    <source>
        <dbReference type="EMBL" id="KAF2760281.1"/>
    </source>
</evidence>
<comment type="function">
    <text evidence="1 11">Required for nuclear membrane fusion during karyogamy.</text>
</comment>
<dbReference type="InterPro" id="IPR007292">
    <property type="entry name" value="Nuclear_fusion_Kar5"/>
</dbReference>
<organism evidence="13 14">
    <name type="scientific">Pseudovirgaria hyperparasitica</name>
    <dbReference type="NCBI Taxonomy" id="470096"/>
    <lineage>
        <taxon>Eukaryota</taxon>
        <taxon>Fungi</taxon>
        <taxon>Dikarya</taxon>
        <taxon>Ascomycota</taxon>
        <taxon>Pezizomycotina</taxon>
        <taxon>Dothideomycetes</taxon>
        <taxon>Dothideomycetes incertae sedis</taxon>
        <taxon>Acrospermales</taxon>
        <taxon>Acrospermaceae</taxon>
        <taxon>Pseudovirgaria</taxon>
    </lineage>
</organism>
<evidence type="ECO:0000313" key="14">
    <source>
        <dbReference type="Proteomes" id="UP000799437"/>
    </source>
</evidence>
<protein>
    <recommendedName>
        <fullName evidence="15">Nuclear membrane fusion protein Kar5</fullName>
    </recommendedName>
</protein>
<evidence type="ECO:0000256" key="9">
    <source>
        <dbReference type="ARBA" id="ARBA00023180"/>
    </source>
</evidence>
<keyword evidence="4 11" id="KW-0812">Transmembrane</keyword>
<dbReference type="GeneID" id="54489097"/>
<evidence type="ECO:0000256" key="7">
    <source>
        <dbReference type="ARBA" id="ARBA00022989"/>
    </source>
</evidence>
<evidence type="ECO:0000256" key="4">
    <source>
        <dbReference type="ARBA" id="ARBA00022692"/>
    </source>
</evidence>
<keyword evidence="5 11" id="KW-0732">Signal</keyword>
<feature type="transmembrane region" description="Helical" evidence="11">
    <location>
        <begin position="434"/>
        <end position="454"/>
    </location>
</feature>
<dbReference type="GO" id="GO:0031965">
    <property type="term" value="C:nuclear membrane"/>
    <property type="evidence" value="ECO:0007669"/>
    <property type="project" value="UniProtKB-SubCell"/>
</dbReference>
<dbReference type="AlphaFoldDB" id="A0A6A6WGK2"/>
<dbReference type="EMBL" id="ML996568">
    <property type="protein sequence ID" value="KAF2760281.1"/>
    <property type="molecule type" value="Genomic_DNA"/>
</dbReference>
<evidence type="ECO:0000256" key="1">
    <source>
        <dbReference type="ARBA" id="ARBA00003389"/>
    </source>
</evidence>
<evidence type="ECO:0000256" key="5">
    <source>
        <dbReference type="ARBA" id="ARBA00022729"/>
    </source>
</evidence>
<keyword evidence="9" id="KW-0325">Glycoprotein</keyword>
<gene>
    <name evidence="13" type="ORF">EJ05DRAFT_508835</name>
</gene>
<evidence type="ECO:0000256" key="11">
    <source>
        <dbReference type="RuleBase" id="RU368082"/>
    </source>
</evidence>
<evidence type="ECO:0008006" key="15">
    <source>
        <dbReference type="Google" id="ProtNLM"/>
    </source>
</evidence>
<evidence type="ECO:0000256" key="3">
    <source>
        <dbReference type="ARBA" id="ARBA00022459"/>
    </source>
</evidence>
<dbReference type="PANTHER" id="PTHR28012">
    <property type="entry name" value="NUCLEAR FUSION PROTEIN KAR5"/>
    <property type="match status" value="1"/>
</dbReference>
<name>A0A6A6WGK2_9PEZI</name>
<comment type="similarity">
    <text evidence="2 11">Belongs to the KAR5 family.</text>
</comment>
<dbReference type="GO" id="GO:0048288">
    <property type="term" value="P:nuclear membrane fusion involved in karyogamy"/>
    <property type="evidence" value="ECO:0007669"/>
    <property type="project" value="UniProtKB-UniRule"/>
</dbReference>
<accession>A0A6A6WGK2</accession>
<dbReference type="GO" id="GO:0005789">
    <property type="term" value="C:endoplasmic reticulum membrane"/>
    <property type="evidence" value="ECO:0007669"/>
    <property type="project" value="UniProtKB-SubCell"/>
</dbReference>
<dbReference type="PANTHER" id="PTHR28012:SF1">
    <property type="entry name" value="NUCLEAR FUSION PROTEIN KAR5"/>
    <property type="match status" value="1"/>
</dbReference>
<evidence type="ECO:0000256" key="10">
    <source>
        <dbReference type="ARBA" id="ARBA00023242"/>
    </source>
</evidence>
<dbReference type="OrthoDB" id="5311848at2759"/>
<keyword evidence="14" id="KW-1185">Reference proteome</keyword>
<dbReference type="Pfam" id="PF04163">
    <property type="entry name" value="Tht1"/>
    <property type="match status" value="1"/>
</dbReference>